<dbReference type="AlphaFoldDB" id="R9PA86"/>
<dbReference type="eggNOG" id="KOG2844">
    <property type="taxonomic scope" value="Eukaryota"/>
</dbReference>
<gene>
    <name evidence="2" type="ORF">PHSY_005869</name>
</gene>
<sequence length="423" mass="45988">MAAKDADQGLSHLLASTDPAQRIVIIGAGIVGSCLASILATDQHRQQERRHVVLIDRDVHGLPGSTGHAPGYVGQYNQIPALTTLAKRTVRKYLEINGGFNVVGGLEIAQSDKTAQSLKERCEAATSAGLNAKMISADDALSKAPFFIKAGGAKEALWFEKDGTANAQLIARHEQRRAKQHRALLIDADVKSVASKLVVLADGTRVETAKVVLCTGIWTRALLPSLPIVPVAHPYCYTAQRSEPRAIKTPFVRYPEAHVYVRDHGLRDGIGSYAHDPIAVANSQLTQSAYGEWHTAFEPILRDALALLPSETSDTFSVSPANVGHDRVFNGIFSVTPDGMPLVGKVKHHEGVYVASAVWVTHAAGCARLIADVLNECVAEGDRWLVKQLDPHRFDERDATELEKQALGTYNDIYNKNAQQHRQ</sequence>
<dbReference type="OrthoDB" id="498204at2759"/>
<organism evidence="2 3">
    <name type="scientific">Pseudozyma hubeiensis (strain SY62)</name>
    <name type="common">Yeast</name>
    <dbReference type="NCBI Taxonomy" id="1305764"/>
    <lineage>
        <taxon>Eukaryota</taxon>
        <taxon>Fungi</taxon>
        <taxon>Dikarya</taxon>
        <taxon>Basidiomycota</taxon>
        <taxon>Ustilaginomycotina</taxon>
        <taxon>Ustilaginomycetes</taxon>
        <taxon>Ustilaginales</taxon>
        <taxon>Ustilaginaceae</taxon>
        <taxon>Pseudozyma</taxon>
    </lineage>
</organism>
<evidence type="ECO:0000313" key="3">
    <source>
        <dbReference type="Proteomes" id="UP000014071"/>
    </source>
</evidence>
<feature type="domain" description="FAD dependent oxidoreductase" evidence="1">
    <location>
        <begin position="22"/>
        <end position="372"/>
    </location>
</feature>
<protein>
    <submittedName>
        <fullName evidence="2">N,N-dimethylglycine oxidase</fullName>
        <ecNumber evidence="2">1.5.3.1</ecNumber>
    </submittedName>
</protein>
<dbReference type="GO" id="GO:0005739">
    <property type="term" value="C:mitochondrion"/>
    <property type="evidence" value="ECO:0007669"/>
    <property type="project" value="TreeGrafter"/>
</dbReference>
<dbReference type="EMBL" id="DF238820">
    <property type="protein sequence ID" value="GAC98276.1"/>
    <property type="molecule type" value="Genomic_DNA"/>
</dbReference>
<dbReference type="PANTHER" id="PTHR13847:SF193">
    <property type="entry name" value="PYRUVATE DEHYDROGENASE PHOSPHATASE REGULATORY SUBUNIT, MITOCHONDRIAL"/>
    <property type="match status" value="1"/>
</dbReference>
<keyword evidence="2" id="KW-0560">Oxidoreductase</keyword>
<proteinExistence type="predicted"/>
<name>R9PA86_PSEHS</name>
<dbReference type="Pfam" id="PF01266">
    <property type="entry name" value="DAO"/>
    <property type="match status" value="1"/>
</dbReference>
<dbReference type="GO" id="GO:0008115">
    <property type="term" value="F:sarcosine oxidase activity"/>
    <property type="evidence" value="ECO:0007669"/>
    <property type="project" value="UniProtKB-EC"/>
</dbReference>
<dbReference type="InterPro" id="IPR036188">
    <property type="entry name" value="FAD/NAD-bd_sf"/>
</dbReference>
<dbReference type="Gene3D" id="3.30.9.10">
    <property type="entry name" value="D-Amino Acid Oxidase, subunit A, domain 2"/>
    <property type="match status" value="1"/>
</dbReference>
<keyword evidence="3" id="KW-1185">Reference proteome</keyword>
<dbReference type="PANTHER" id="PTHR13847">
    <property type="entry name" value="SARCOSINE DEHYDROGENASE-RELATED"/>
    <property type="match status" value="1"/>
</dbReference>
<dbReference type="Proteomes" id="UP000014071">
    <property type="component" value="Unassembled WGS sequence"/>
</dbReference>
<dbReference type="InterPro" id="IPR006076">
    <property type="entry name" value="FAD-dep_OxRdtase"/>
</dbReference>
<accession>R9PA86</accession>
<dbReference type="SUPFAM" id="SSF54373">
    <property type="entry name" value="FAD-linked reductases, C-terminal domain"/>
    <property type="match status" value="1"/>
</dbReference>
<dbReference type="RefSeq" id="XP_012191863.1">
    <property type="nucleotide sequence ID" value="XM_012336473.1"/>
</dbReference>
<dbReference type="Gene3D" id="3.50.50.60">
    <property type="entry name" value="FAD/NAD(P)-binding domain"/>
    <property type="match status" value="1"/>
</dbReference>
<dbReference type="SUPFAM" id="SSF51905">
    <property type="entry name" value="FAD/NAD(P)-binding domain"/>
    <property type="match status" value="1"/>
</dbReference>
<dbReference type="EC" id="1.5.3.1" evidence="2"/>
<evidence type="ECO:0000313" key="2">
    <source>
        <dbReference type="EMBL" id="GAC98276.1"/>
    </source>
</evidence>
<dbReference type="HOGENOM" id="CLU_007884_8_0_1"/>
<dbReference type="GeneID" id="24111142"/>
<dbReference type="PROSITE" id="PS51257">
    <property type="entry name" value="PROKAR_LIPOPROTEIN"/>
    <property type="match status" value="1"/>
</dbReference>
<evidence type="ECO:0000259" key="1">
    <source>
        <dbReference type="Pfam" id="PF01266"/>
    </source>
</evidence>
<dbReference type="STRING" id="1305764.R9PA86"/>
<reference evidence="3" key="1">
    <citation type="journal article" date="2013" name="Genome Announc.">
        <title>Draft genome sequence of the basidiomycetous yeast-like fungus Pseudozyma hubeiensis SY62, which produces an abundant amount of the biosurfactant mannosylerythritol lipids.</title>
        <authorList>
            <person name="Konishi M."/>
            <person name="Hatada Y."/>
            <person name="Horiuchi J."/>
        </authorList>
    </citation>
    <scope>NUCLEOTIDE SEQUENCE [LARGE SCALE GENOMIC DNA]</scope>
    <source>
        <strain evidence="3">SY62</strain>
    </source>
</reference>